<dbReference type="InterPro" id="IPR038422">
    <property type="entry name" value="Cut8/Sts1_sf"/>
</dbReference>
<dbReference type="FunFam" id="1.20.58.1590:FF:000002">
    <property type="entry name" value="Uncharacterized protein, isoform A"/>
    <property type="match status" value="1"/>
</dbReference>
<dbReference type="GO" id="GO:0071630">
    <property type="term" value="P:nuclear protein quality control by the ubiquitin-proteasome system"/>
    <property type="evidence" value="ECO:0007669"/>
    <property type="project" value="InterPro"/>
</dbReference>
<name>A0A1B6CXA6_9HEMI</name>
<evidence type="ECO:0000256" key="3">
    <source>
        <dbReference type="ARBA" id="ARBA00023242"/>
    </source>
</evidence>
<dbReference type="PANTHER" id="PTHR28032:SF1">
    <property type="entry name" value="FI02826P"/>
    <property type="match status" value="1"/>
</dbReference>
<dbReference type="InterPro" id="IPR013868">
    <property type="entry name" value="Cut8/Sts1_fam"/>
</dbReference>
<accession>A0A1B6CXA6</accession>
<dbReference type="EMBL" id="GEDC01019176">
    <property type="protein sequence ID" value="JAS18122.1"/>
    <property type="molecule type" value="Transcribed_RNA"/>
</dbReference>
<dbReference type="GO" id="GO:0031965">
    <property type="term" value="C:nuclear membrane"/>
    <property type="evidence" value="ECO:0007669"/>
    <property type="project" value="TreeGrafter"/>
</dbReference>
<evidence type="ECO:0000256" key="1">
    <source>
        <dbReference type="ARBA" id="ARBA00004123"/>
    </source>
</evidence>
<proteinExistence type="inferred from homology"/>
<dbReference type="PANTHER" id="PTHR28032">
    <property type="entry name" value="FI02826P"/>
    <property type="match status" value="1"/>
</dbReference>
<sequence>METPPNEAPMRRTTRSALAEIPARLGALTVLDNYRDTPVARHRNINNNNTLNSQTLLVDVHMNLPASYISPSPSPDELVIQQRGRRRMPVTWSPDVDCRKREGGGSVRERTPVKSPSKSTIVLRSTPRKRLLLNDSLELCSSPDKNKKLYSPSIKKCRLDQPAGPIETALKGLSSDQLIDIIQNLVKNNTELEEELKSIIPAPDLKPLEERMNDLKRNIFKSLPTSRLTSKTDSPAYNRAATHVIAFKKCVLEQGRNLVESQQWSAVVDYVLLSWSYVRSTPLWDNPPHNAARRQCFKSLAAMCMNALKKGQFSPEICNELYKKFESCVPDSEDMKSCLKQLDILRKNC</sequence>
<evidence type="ECO:0000256" key="2">
    <source>
        <dbReference type="ARBA" id="ARBA00006199"/>
    </source>
</evidence>
<comment type="subcellular location">
    <subcellularLocation>
        <location evidence="1">Nucleus</location>
    </subcellularLocation>
</comment>
<dbReference type="GO" id="GO:0070628">
    <property type="term" value="F:proteasome binding"/>
    <property type="evidence" value="ECO:0007669"/>
    <property type="project" value="TreeGrafter"/>
</dbReference>
<gene>
    <name evidence="4" type="ORF">g.5038</name>
</gene>
<dbReference type="AlphaFoldDB" id="A0A1B6CXA6"/>
<organism evidence="4">
    <name type="scientific">Clastoptera arizonana</name>
    <name type="common">Arizona spittle bug</name>
    <dbReference type="NCBI Taxonomy" id="38151"/>
    <lineage>
        <taxon>Eukaryota</taxon>
        <taxon>Metazoa</taxon>
        <taxon>Ecdysozoa</taxon>
        <taxon>Arthropoda</taxon>
        <taxon>Hexapoda</taxon>
        <taxon>Insecta</taxon>
        <taxon>Pterygota</taxon>
        <taxon>Neoptera</taxon>
        <taxon>Paraneoptera</taxon>
        <taxon>Hemiptera</taxon>
        <taxon>Auchenorrhyncha</taxon>
        <taxon>Cercopoidea</taxon>
        <taxon>Clastopteridae</taxon>
        <taxon>Clastoptera</taxon>
    </lineage>
</organism>
<comment type="similarity">
    <text evidence="2">Belongs to the cut8/STS1 family.</text>
</comment>
<reference evidence="4" key="1">
    <citation type="submission" date="2015-12" db="EMBL/GenBank/DDBJ databases">
        <title>De novo transcriptome assembly of four potential Pierce s Disease insect vectors from Arizona vineyards.</title>
        <authorList>
            <person name="Tassone E.E."/>
        </authorList>
    </citation>
    <scope>NUCLEOTIDE SEQUENCE</scope>
</reference>
<protein>
    <submittedName>
        <fullName evidence="4">Uncharacterized protein</fullName>
    </submittedName>
</protein>
<dbReference type="Pfam" id="PF08559">
    <property type="entry name" value="Cut8"/>
    <property type="match status" value="1"/>
</dbReference>
<keyword evidence="3" id="KW-0539">Nucleus</keyword>
<dbReference type="GO" id="GO:0031144">
    <property type="term" value="P:proteasome localization"/>
    <property type="evidence" value="ECO:0007669"/>
    <property type="project" value="InterPro"/>
</dbReference>
<evidence type="ECO:0000313" key="4">
    <source>
        <dbReference type="EMBL" id="JAS18122.1"/>
    </source>
</evidence>
<dbReference type="Gene3D" id="1.20.58.1590">
    <property type="entry name" value="Tethering factor for nuclear proteasome Cut8/Sts1"/>
    <property type="match status" value="1"/>
</dbReference>